<name>A0A917Y3F2_9BACI</name>
<accession>A0A917Y3F2</accession>
<protein>
    <submittedName>
        <fullName evidence="1">Uncharacterized protein</fullName>
    </submittedName>
</protein>
<reference evidence="1" key="2">
    <citation type="submission" date="2020-09" db="EMBL/GenBank/DDBJ databases">
        <authorList>
            <person name="Sun Q."/>
            <person name="Ohkuma M."/>
        </authorList>
    </citation>
    <scope>NUCLEOTIDE SEQUENCE</scope>
    <source>
        <strain evidence="1">JCM 17251</strain>
    </source>
</reference>
<gene>
    <name evidence="1" type="ORF">GCM10007971_36050</name>
</gene>
<comment type="caution">
    <text evidence="1">The sequence shown here is derived from an EMBL/GenBank/DDBJ whole genome shotgun (WGS) entry which is preliminary data.</text>
</comment>
<evidence type="ECO:0000313" key="2">
    <source>
        <dbReference type="Proteomes" id="UP000624041"/>
    </source>
</evidence>
<dbReference type="EMBL" id="BMOS01000044">
    <property type="protein sequence ID" value="GGN66267.1"/>
    <property type="molecule type" value="Genomic_DNA"/>
</dbReference>
<sequence length="51" mass="6094">MYRISDYHATKLEPLTFVELNMKEKDIEELLRQNIEITRNGEELMLIVGKK</sequence>
<dbReference type="RefSeq" id="WP_188859372.1">
    <property type="nucleotide sequence ID" value="NZ_BMOS01000044.1"/>
</dbReference>
<dbReference type="AlphaFoldDB" id="A0A917Y3F2"/>
<evidence type="ECO:0000313" key="1">
    <source>
        <dbReference type="EMBL" id="GGN66267.1"/>
    </source>
</evidence>
<reference evidence="1" key="1">
    <citation type="journal article" date="2014" name="Int. J. Syst. Evol. Microbiol.">
        <title>Complete genome sequence of Corynebacterium casei LMG S-19264T (=DSM 44701T), isolated from a smear-ripened cheese.</title>
        <authorList>
            <consortium name="US DOE Joint Genome Institute (JGI-PGF)"/>
            <person name="Walter F."/>
            <person name="Albersmeier A."/>
            <person name="Kalinowski J."/>
            <person name="Ruckert C."/>
        </authorList>
    </citation>
    <scope>NUCLEOTIDE SEQUENCE</scope>
    <source>
        <strain evidence="1">JCM 17251</strain>
    </source>
</reference>
<dbReference type="Proteomes" id="UP000624041">
    <property type="component" value="Unassembled WGS sequence"/>
</dbReference>
<organism evidence="1 2">
    <name type="scientific">Oceanobacillus indicireducens</name>
    <dbReference type="NCBI Taxonomy" id="1004261"/>
    <lineage>
        <taxon>Bacteria</taxon>
        <taxon>Bacillati</taxon>
        <taxon>Bacillota</taxon>
        <taxon>Bacilli</taxon>
        <taxon>Bacillales</taxon>
        <taxon>Bacillaceae</taxon>
        <taxon>Oceanobacillus</taxon>
    </lineage>
</organism>
<proteinExistence type="predicted"/>
<keyword evidence="2" id="KW-1185">Reference proteome</keyword>